<keyword evidence="4" id="KW-1185">Reference proteome</keyword>
<dbReference type="InterPro" id="IPR001128">
    <property type="entry name" value="Cyt_P450"/>
</dbReference>
<dbReference type="AlphaFoldDB" id="A0A3S2Z5B7"/>
<dbReference type="SUPFAM" id="SSF48264">
    <property type="entry name" value="Cytochrome P450"/>
    <property type="match status" value="1"/>
</dbReference>
<dbReference type="PRINTS" id="PR00359">
    <property type="entry name" value="BP450"/>
</dbReference>
<keyword evidence="2" id="KW-0349">Heme</keyword>
<sequence length="368" mass="39407">MLPSLRSPAVGRDPYPLYRTLRTSYPLVHDEAFGAWLISRYEDVRAALADPRLVAPPPKSTLTHLTHLEDRAHAAHRALLSPALRGRALAALRAGVERAAFVLARRLSGRQEADLVAEFCHWLPAVAAVTALGLPHEETARVREWCRDGLTHLGAGHGDLDAFLRPYVARRRARPGRDLLSVLCTARADGRPLPDETVVGTAGTLLGAGGEATHLALASFLANLLDHPAQLRLVRERPALMPAAWAESLRRDPAVHIVLRRALVPVVTGAGTIPAGAAVACLLGSAGRDPARFAAPDRYDILRPAPGQLAFGAGRHRCLGVQLARLTAECALHALLEALPRLRRAPGGRPADEGLITRGPKTLPVLLG</sequence>
<evidence type="ECO:0000313" key="3">
    <source>
        <dbReference type="EMBL" id="RVU29115.1"/>
    </source>
</evidence>
<name>A0A3S2Z5B7_9ACTN</name>
<dbReference type="Pfam" id="PF00067">
    <property type="entry name" value="p450"/>
    <property type="match status" value="1"/>
</dbReference>
<organism evidence="3 4">
    <name type="scientific">Streptomyces antnestii</name>
    <dbReference type="NCBI Taxonomy" id="2494256"/>
    <lineage>
        <taxon>Bacteria</taxon>
        <taxon>Bacillati</taxon>
        <taxon>Actinomycetota</taxon>
        <taxon>Actinomycetes</taxon>
        <taxon>Kitasatosporales</taxon>
        <taxon>Streptomycetaceae</taxon>
        <taxon>Streptomyces</taxon>
    </lineage>
</organism>
<dbReference type="PANTHER" id="PTHR46696">
    <property type="entry name" value="P450, PUTATIVE (EUROFUNG)-RELATED"/>
    <property type="match status" value="1"/>
</dbReference>
<comment type="caution">
    <text evidence="3">The sequence shown here is derived from an EMBL/GenBank/DDBJ whole genome shotgun (WGS) entry which is preliminary data.</text>
</comment>
<comment type="similarity">
    <text evidence="1 2">Belongs to the cytochrome P450 family.</text>
</comment>
<dbReference type="InterPro" id="IPR036396">
    <property type="entry name" value="Cyt_P450_sf"/>
</dbReference>
<reference evidence="3 4" key="1">
    <citation type="submission" date="2019-01" db="EMBL/GenBank/DDBJ databases">
        <title>Genome sequences of Streptomyces and Rhizobium isolates collected from root and soil.</title>
        <authorList>
            <person name="Chhettri S."/>
            <person name="Sevigny J.L."/>
            <person name="Sen A."/>
            <person name="Ennis N."/>
            <person name="Tisa L."/>
        </authorList>
    </citation>
    <scope>NUCLEOTIDE SEQUENCE [LARGE SCALE GENOMIC DNA]</scope>
    <source>
        <strain evidence="3 4">San01</strain>
    </source>
</reference>
<dbReference type="PANTHER" id="PTHR46696:SF3">
    <property type="entry name" value="PULCHERRIMINIC ACID SYNTHASE"/>
    <property type="match status" value="1"/>
</dbReference>
<dbReference type="GO" id="GO:0004497">
    <property type="term" value="F:monooxygenase activity"/>
    <property type="evidence" value="ECO:0007669"/>
    <property type="project" value="UniProtKB-KW"/>
</dbReference>
<dbReference type="PROSITE" id="PS00086">
    <property type="entry name" value="CYTOCHROME_P450"/>
    <property type="match status" value="1"/>
</dbReference>
<protein>
    <submittedName>
        <fullName evidence="3">Cytochrome P450</fullName>
    </submittedName>
</protein>
<dbReference type="Proteomes" id="UP000283128">
    <property type="component" value="Unassembled WGS sequence"/>
</dbReference>
<proteinExistence type="inferred from homology"/>
<dbReference type="InterPro" id="IPR017972">
    <property type="entry name" value="Cyt_P450_CS"/>
</dbReference>
<dbReference type="Gene3D" id="1.10.630.10">
    <property type="entry name" value="Cytochrome P450"/>
    <property type="match status" value="1"/>
</dbReference>
<gene>
    <name evidence="3" type="ORF">EOT10_01270</name>
</gene>
<dbReference type="GO" id="GO:0020037">
    <property type="term" value="F:heme binding"/>
    <property type="evidence" value="ECO:0007669"/>
    <property type="project" value="InterPro"/>
</dbReference>
<dbReference type="OrthoDB" id="4133219at2"/>
<keyword evidence="2" id="KW-0503">Monooxygenase</keyword>
<accession>A0A3S2Z5B7</accession>
<evidence type="ECO:0000256" key="2">
    <source>
        <dbReference type="RuleBase" id="RU000461"/>
    </source>
</evidence>
<keyword evidence="2" id="KW-0560">Oxidoreductase</keyword>
<dbReference type="GO" id="GO:0016705">
    <property type="term" value="F:oxidoreductase activity, acting on paired donors, with incorporation or reduction of molecular oxygen"/>
    <property type="evidence" value="ECO:0007669"/>
    <property type="project" value="InterPro"/>
</dbReference>
<evidence type="ECO:0000256" key="1">
    <source>
        <dbReference type="ARBA" id="ARBA00010617"/>
    </source>
</evidence>
<dbReference type="GO" id="GO:0005506">
    <property type="term" value="F:iron ion binding"/>
    <property type="evidence" value="ECO:0007669"/>
    <property type="project" value="InterPro"/>
</dbReference>
<evidence type="ECO:0000313" key="4">
    <source>
        <dbReference type="Proteomes" id="UP000283128"/>
    </source>
</evidence>
<keyword evidence="2" id="KW-0408">Iron</keyword>
<keyword evidence="2" id="KW-0479">Metal-binding</keyword>
<dbReference type="InterPro" id="IPR002397">
    <property type="entry name" value="Cyt_P450_B"/>
</dbReference>
<dbReference type="EMBL" id="RZYA01000001">
    <property type="protein sequence ID" value="RVU29115.1"/>
    <property type="molecule type" value="Genomic_DNA"/>
</dbReference>